<evidence type="ECO:0000313" key="3">
    <source>
        <dbReference type="Proteomes" id="UP001149813"/>
    </source>
</evidence>
<gene>
    <name evidence="2" type="ORF">LPJ53_003115</name>
</gene>
<sequence>MPTVSPAYILSDEVENDHIRTKRALECHYQAEETLLKVTEESYAAYERARQVYEQEIQAAKDKMAAAEREIGEAIWKAMIDKENATAAASKELNHIKQTVLSKYPFLEDLGIKLDMPSVGVSTLQ</sequence>
<keyword evidence="3" id="KW-1185">Reference proteome</keyword>
<organism evidence="2 3">
    <name type="scientific">Coemansia erecta</name>
    <dbReference type="NCBI Taxonomy" id="147472"/>
    <lineage>
        <taxon>Eukaryota</taxon>
        <taxon>Fungi</taxon>
        <taxon>Fungi incertae sedis</taxon>
        <taxon>Zoopagomycota</taxon>
        <taxon>Kickxellomycotina</taxon>
        <taxon>Kickxellomycetes</taxon>
        <taxon>Kickxellales</taxon>
        <taxon>Kickxellaceae</taxon>
        <taxon>Coemansia</taxon>
    </lineage>
</organism>
<dbReference type="Proteomes" id="UP001149813">
    <property type="component" value="Unassembled WGS sequence"/>
</dbReference>
<reference evidence="2" key="1">
    <citation type="submission" date="2022-07" db="EMBL/GenBank/DDBJ databases">
        <title>Phylogenomic reconstructions and comparative analyses of Kickxellomycotina fungi.</title>
        <authorList>
            <person name="Reynolds N.K."/>
            <person name="Stajich J.E."/>
            <person name="Barry K."/>
            <person name="Grigoriev I.V."/>
            <person name="Crous P."/>
            <person name="Smith M.E."/>
        </authorList>
    </citation>
    <scope>NUCLEOTIDE SEQUENCE</scope>
    <source>
        <strain evidence="2">NBRC 32514</strain>
    </source>
</reference>
<feature type="coiled-coil region" evidence="1">
    <location>
        <begin position="36"/>
        <end position="77"/>
    </location>
</feature>
<dbReference type="AlphaFoldDB" id="A0A9W7Y2T0"/>
<evidence type="ECO:0000256" key="1">
    <source>
        <dbReference type="SAM" id="Coils"/>
    </source>
</evidence>
<dbReference type="EMBL" id="JANBOJ010000110">
    <property type="protein sequence ID" value="KAJ1722475.1"/>
    <property type="molecule type" value="Genomic_DNA"/>
</dbReference>
<comment type="caution">
    <text evidence="2">The sequence shown here is derived from an EMBL/GenBank/DDBJ whole genome shotgun (WGS) entry which is preliminary data.</text>
</comment>
<name>A0A9W7Y2T0_9FUNG</name>
<protein>
    <submittedName>
        <fullName evidence="2">Uncharacterized protein</fullName>
    </submittedName>
</protein>
<proteinExistence type="predicted"/>
<dbReference type="OrthoDB" id="5523920at2759"/>
<keyword evidence="1" id="KW-0175">Coiled coil</keyword>
<evidence type="ECO:0000313" key="2">
    <source>
        <dbReference type="EMBL" id="KAJ1722475.1"/>
    </source>
</evidence>
<accession>A0A9W7Y2T0</accession>